<feature type="compositionally biased region" description="Pro residues" evidence="2">
    <location>
        <begin position="20"/>
        <end position="33"/>
    </location>
</feature>
<gene>
    <name evidence="3" type="ORF">F0Q34_09540</name>
</gene>
<sequence>MTAASATTTSCGARWCGPTTSPPADPRFSPPLPGCRGGGGMAMDGAGPEEPAPPTRPQGKAVMTSLVPFRLRRRALLALGGSVGGALAAPRLVAAQGAAWSPARPIRLVVPFAAGGAADSAARSIAPRLGERLGQTIVVENRTGASGSVGGAAVAQAAPDGTTLLFDASSHIVNPSLLRGLPFDYATAFTPVSLAVTFPQVVAVKSGFPAQSLAEFIAAARERPGQISVGTQGNATAGHLALVAFQQRAGVEVTHVPYRGGADAARDLAAGTLDAVFITALSAGPTVDSGRARFLAVASGKRVGVRPEVPTFAEAGLPGIEFSEWSALFGPAGLPEPIVTRLHAELAAVLAEPEVKARLAQLAAEPVGSAPADFANYLRDGRERMARLVREANIRLD</sequence>
<name>A0A5B2TG59_9PROT</name>
<evidence type="ECO:0000313" key="3">
    <source>
        <dbReference type="EMBL" id="KAA2213471.1"/>
    </source>
</evidence>
<comment type="caution">
    <text evidence="3">The sequence shown here is derived from an EMBL/GenBank/DDBJ whole genome shotgun (WGS) entry which is preliminary data.</text>
</comment>
<dbReference type="Proteomes" id="UP000322110">
    <property type="component" value="Unassembled WGS sequence"/>
</dbReference>
<evidence type="ECO:0000256" key="1">
    <source>
        <dbReference type="ARBA" id="ARBA00006987"/>
    </source>
</evidence>
<organism evidence="3 4">
    <name type="scientific">Teichococcus oryzae</name>
    <dbReference type="NCBI Taxonomy" id="1608942"/>
    <lineage>
        <taxon>Bacteria</taxon>
        <taxon>Pseudomonadati</taxon>
        <taxon>Pseudomonadota</taxon>
        <taxon>Alphaproteobacteria</taxon>
        <taxon>Acetobacterales</taxon>
        <taxon>Roseomonadaceae</taxon>
        <taxon>Roseomonas</taxon>
    </lineage>
</organism>
<keyword evidence="4" id="KW-1185">Reference proteome</keyword>
<proteinExistence type="inferred from homology"/>
<protein>
    <submittedName>
        <fullName evidence="3">Twin-arginine translocation pathway signal protein</fullName>
    </submittedName>
</protein>
<dbReference type="Gene3D" id="3.40.190.10">
    <property type="entry name" value="Periplasmic binding protein-like II"/>
    <property type="match status" value="1"/>
</dbReference>
<dbReference type="AlphaFoldDB" id="A0A5B2TG59"/>
<dbReference type="InterPro" id="IPR042100">
    <property type="entry name" value="Bug_dom1"/>
</dbReference>
<feature type="compositionally biased region" description="Low complexity" evidence="2">
    <location>
        <begin position="1"/>
        <end position="10"/>
    </location>
</feature>
<feature type="region of interest" description="Disordered" evidence="2">
    <location>
        <begin position="1"/>
        <end position="59"/>
    </location>
</feature>
<dbReference type="InterPro" id="IPR005064">
    <property type="entry name" value="BUG"/>
</dbReference>
<dbReference type="Gene3D" id="3.40.190.150">
    <property type="entry name" value="Bordetella uptake gene, domain 1"/>
    <property type="match status" value="1"/>
</dbReference>
<dbReference type="Pfam" id="PF03401">
    <property type="entry name" value="TctC"/>
    <property type="match status" value="1"/>
</dbReference>
<dbReference type="PANTHER" id="PTHR42928:SF5">
    <property type="entry name" value="BLR1237 PROTEIN"/>
    <property type="match status" value="1"/>
</dbReference>
<dbReference type="EMBL" id="VUKA01000003">
    <property type="protein sequence ID" value="KAA2213471.1"/>
    <property type="molecule type" value="Genomic_DNA"/>
</dbReference>
<dbReference type="PANTHER" id="PTHR42928">
    <property type="entry name" value="TRICARBOXYLATE-BINDING PROTEIN"/>
    <property type="match status" value="1"/>
</dbReference>
<evidence type="ECO:0000256" key="2">
    <source>
        <dbReference type="SAM" id="MobiDB-lite"/>
    </source>
</evidence>
<accession>A0A5B2TG59</accession>
<reference evidence="3 4" key="1">
    <citation type="journal article" date="2015" name="Int. J. Syst. Evol. Microbiol.">
        <title>Roseomonas oryzae sp. nov., isolated from paddy rhizosphere soil.</title>
        <authorList>
            <person name="Ramaprasad E.V."/>
            <person name="Sasikala Ch."/>
            <person name="Ramana Ch.V."/>
        </authorList>
    </citation>
    <scope>NUCLEOTIDE SEQUENCE [LARGE SCALE GENOMIC DNA]</scope>
    <source>
        <strain evidence="3 4">KCTC 42542</strain>
    </source>
</reference>
<dbReference type="SUPFAM" id="SSF53850">
    <property type="entry name" value="Periplasmic binding protein-like II"/>
    <property type="match status" value="1"/>
</dbReference>
<comment type="similarity">
    <text evidence="1">Belongs to the UPF0065 (bug) family.</text>
</comment>
<evidence type="ECO:0000313" key="4">
    <source>
        <dbReference type="Proteomes" id="UP000322110"/>
    </source>
</evidence>